<evidence type="ECO:0000313" key="3">
    <source>
        <dbReference type="Proteomes" id="UP001605036"/>
    </source>
</evidence>
<organism evidence="2 3">
    <name type="scientific">Riccia fluitans</name>
    <dbReference type="NCBI Taxonomy" id="41844"/>
    <lineage>
        <taxon>Eukaryota</taxon>
        <taxon>Viridiplantae</taxon>
        <taxon>Streptophyta</taxon>
        <taxon>Embryophyta</taxon>
        <taxon>Marchantiophyta</taxon>
        <taxon>Marchantiopsida</taxon>
        <taxon>Marchantiidae</taxon>
        <taxon>Marchantiales</taxon>
        <taxon>Ricciaceae</taxon>
        <taxon>Riccia</taxon>
    </lineage>
</organism>
<dbReference type="EMBL" id="JBHFFA010000004">
    <property type="protein sequence ID" value="KAL2628666.1"/>
    <property type="molecule type" value="Genomic_DNA"/>
</dbReference>
<accession>A0ABD1YD46</accession>
<protein>
    <submittedName>
        <fullName evidence="2">Uncharacterized protein</fullName>
    </submittedName>
</protein>
<keyword evidence="3" id="KW-1185">Reference proteome</keyword>
<feature type="region of interest" description="Disordered" evidence="1">
    <location>
        <begin position="55"/>
        <end position="77"/>
    </location>
</feature>
<dbReference type="AlphaFoldDB" id="A0ABD1YD46"/>
<comment type="caution">
    <text evidence="2">The sequence shown here is derived from an EMBL/GenBank/DDBJ whole genome shotgun (WGS) entry which is preliminary data.</text>
</comment>
<dbReference type="Proteomes" id="UP001605036">
    <property type="component" value="Unassembled WGS sequence"/>
</dbReference>
<proteinExistence type="predicted"/>
<feature type="compositionally biased region" description="Basic and acidic residues" evidence="1">
    <location>
        <begin position="63"/>
        <end position="77"/>
    </location>
</feature>
<gene>
    <name evidence="2" type="ORF">R1flu_013352</name>
</gene>
<reference evidence="2 3" key="1">
    <citation type="submission" date="2024-09" db="EMBL/GenBank/DDBJ databases">
        <title>Chromosome-scale assembly of Riccia fluitans.</title>
        <authorList>
            <person name="Paukszto L."/>
            <person name="Sawicki J."/>
            <person name="Karawczyk K."/>
            <person name="Piernik-Szablinska J."/>
            <person name="Szczecinska M."/>
            <person name="Mazdziarz M."/>
        </authorList>
    </citation>
    <scope>NUCLEOTIDE SEQUENCE [LARGE SCALE GENOMIC DNA]</scope>
    <source>
        <strain evidence="2">Rf_01</strain>
        <tissue evidence="2">Aerial parts of the thallus</tissue>
    </source>
</reference>
<evidence type="ECO:0000256" key="1">
    <source>
        <dbReference type="SAM" id="MobiDB-lite"/>
    </source>
</evidence>
<sequence length="77" mass="8806">METQGESGFFFYDHGFEESAMLEGGRIIGLVKFAGSSQEGELMVEVPQVSLQKKRKTQAISDLKQEKDYPRYRERGE</sequence>
<name>A0ABD1YD46_9MARC</name>
<evidence type="ECO:0000313" key="2">
    <source>
        <dbReference type="EMBL" id="KAL2628666.1"/>
    </source>
</evidence>